<evidence type="ECO:0000256" key="7">
    <source>
        <dbReference type="ARBA" id="ARBA00022989"/>
    </source>
</evidence>
<comment type="similarity">
    <text evidence="3 9">Belongs to the CobD/CbiB family.</text>
</comment>
<dbReference type="GO" id="GO:0009236">
    <property type="term" value="P:cobalamin biosynthetic process"/>
    <property type="evidence" value="ECO:0007669"/>
    <property type="project" value="UniProtKB-UniRule"/>
</dbReference>
<keyword evidence="6 9" id="KW-0812">Transmembrane</keyword>
<dbReference type="NCBIfam" id="TIGR00380">
    <property type="entry name" value="cobal_cbiB"/>
    <property type="match status" value="1"/>
</dbReference>
<organism evidence="11 12">
    <name type="scientific">Novacetimonas hansenii</name>
    <name type="common">Komagataeibacter hansenii</name>
    <dbReference type="NCBI Taxonomy" id="436"/>
    <lineage>
        <taxon>Bacteria</taxon>
        <taxon>Pseudomonadati</taxon>
        <taxon>Pseudomonadota</taxon>
        <taxon>Alphaproteobacteria</taxon>
        <taxon>Acetobacterales</taxon>
        <taxon>Acetobacteraceae</taxon>
        <taxon>Novacetimonas</taxon>
    </lineage>
</organism>
<keyword evidence="4 9" id="KW-1003">Cell membrane</keyword>
<feature type="signal peptide" evidence="10">
    <location>
        <begin position="1"/>
        <end position="17"/>
    </location>
</feature>
<dbReference type="Proteomes" id="UP001202887">
    <property type="component" value="Unassembled WGS sequence"/>
</dbReference>
<feature type="chain" id="PRO_5043588210" description="Cobalamin biosynthesis protein CobD" evidence="10">
    <location>
        <begin position="18"/>
        <end position="350"/>
    </location>
</feature>
<evidence type="ECO:0000256" key="10">
    <source>
        <dbReference type="SAM" id="SignalP"/>
    </source>
</evidence>
<dbReference type="GO" id="GO:0005886">
    <property type="term" value="C:plasma membrane"/>
    <property type="evidence" value="ECO:0007669"/>
    <property type="project" value="UniProtKB-SubCell"/>
</dbReference>
<evidence type="ECO:0000256" key="6">
    <source>
        <dbReference type="ARBA" id="ARBA00022692"/>
    </source>
</evidence>
<dbReference type="AlphaFoldDB" id="A0AAW5ERD2"/>
<name>A0AAW5ERD2_NOVHA</name>
<reference evidence="11" key="2">
    <citation type="submission" date="2022-03" db="EMBL/GenBank/DDBJ databases">
        <authorList>
            <person name="Ryngajllo M."/>
            <person name="Jacek P."/>
            <person name="Kubiak K."/>
        </authorList>
    </citation>
    <scope>NUCLEOTIDE SEQUENCE</scope>
    <source>
        <strain evidence="11">SI1</strain>
    </source>
</reference>
<protein>
    <recommendedName>
        <fullName evidence="9">Cobalamin biosynthesis protein CobD</fullName>
    </recommendedName>
</protein>
<evidence type="ECO:0000256" key="2">
    <source>
        <dbReference type="ARBA" id="ARBA00004953"/>
    </source>
</evidence>
<evidence type="ECO:0000256" key="1">
    <source>
        <dbReference type="ARBA" id="ARBA00004651"/>
    </source>
</evidence>
<comment type="function">
    <text evidence="9">Converts cobyric acid to cobinamide by the addition of aminopropanol on the F carboxylic group.</text>
</comment>
<keyword evidence="7 9" id="KW-1133">Transmembrane helix</keyword>
<sequence>MKIALFLARNISTTAVAATCDVLAGYPQRLVRRIGHPVMWMGRLTDILDTRMNRDTDADHTRYRNGFLAMSVIATVPCATVALAQGIIARQLSPSLAIVTGGIIGSSLSAQRSLWEHVRAVSLAARQGLAPARMAVSHIVGRDPAQLDEAAVMRAAVETLAENFSDGVVAPLLWMSLGGPAGAAFYKSVNTADSMIGHRTPRHDRFGYAAARLDDLVNLPASRLSAIWIILAAMTMRDMDARGAWRILRRDARHHRSPNAGWPEAAMAGALGVRLSGPRSYNGVISHEPWVGDGRADLTPHDLDRALALYRRACLVQGGVLVALSIMLRHGAWRTHRVTRTQAGQAPEAR</sequence>
<dbReference type="GO" id="GO:0015420">
    <property type="term" value="F:ABC-type vitamin B12 transporter activity"/>
    <property type="evidence" value="ECO:0007669"/>
    <property type="project" value="UniProtKB-UniRule"/>
</dbReference>
<dbReference type="GO" id="GO:0048472">
    <property type="term" value="F:threonine-phosphate decarboxylase activity"/>
    <property type="evidence" value="ECO:0007669"/>
    <property type="project" value="InterPro"/>
</dbReference>
<gene>
    <name evidence="11" type="primary">cbiB</name>
    <name evidence="9" type="synonym">cobD</name>
    <name evidence="11" type="ORF">K1W68_08875</name>
</gene>
<comment type="subcellular location">
    <subcellularLocation>
        <location evidence="1 9">Cell membrane</location>
        <topology evidence="1 9">Multi-pass membrane protein</topology>
    </subcellularLocation>
</comment>
<evidence type="ECO:0000256" key="5">
    <source>
        <dbReference type="ARBA" id="ARBA00022573"/>
    </source>
</evidence>
<dbReference type="Pfam" id="PF03186">
    <property type="entry name" value="CobD_Cbib"/>
    <property type="match status" value="1"/>
</dbReference>
<evidence type="ECO:0000256" key="9">
    <source>
        <dbReference type="HAMAP-Rule" id="MF_00024"/>
    </source>
</evidence>
<proteinExistence type="inferred from homology"/>
<evidence type="ECO:0000256" key="8">
    <source>
        <dbReference type="ARBA" id="ARBA00023136"/>
    </source>
</evidence>
<dbReference type="HAMAP" id="MF_00024">
    <property type="entry name" value="CobD_CbiB"/>
    <property type="match status" value="1"/>
</dbReference>
<keyword evidence="8 9" id="KW-0472">Membrane</keyword>
<evidence type="ECO:0000256" key="3">
    <source>
        <dbReference type="ARBA" id="ARBA00006263"/>
    </source>
</evidence>
<accession>A0AAW5ERD2</accession>
<keyword evidence="5 9" id="KW-0169">Cobalamin biosynthesis</keyword>
<dbReference type="RefSeq" id="WP_075631668.1">
    <property type="nucleotide sequence ID" value="NZ_CP094848.1"/>
</dbReference>
<dbReference type="EMBL" id="JAIBCX010000019">
    <property type="protein sequence ID" value="MCJ8354099.1"/>
    <property type="molecule type" value="Genomic_DNA"/>
</dbReference>
<comment type="pathway">
    <text evidence="2 9">Cofactor biosynthesis; adenosylcobalamin biosynthesis.</text>
</comment>
<dbReference type="PANTHER" id="PTHR34308">
    <property type="entry name" value="COBALAMIN BIOSYNTHESIS PROTEIN CBIB"/>
    <property type="match status" value="1"/>
</dbReference>
<evidence type="ECO:0000313" key="11">
    <source>
        <dbReference type="EMBL" id="MCJ8354099.1"/>
    </source>
</evidence>
<reference evidence="11" key="1">
    <citation type="journal article" date="2021" name="Polymers (Basel)">
        <title>Highly Stretchable Bacterial Cellulose Produced by Komagataeibacter hansenii SI1.</title>
        <authorList>
            <person name="Cielecka I."/>
            <person name="Ryngajllo M."/>
            <person name="Maniukiewicz W."/>
            <person name="Bielecki S."/>
        </authorList>
    </citation>
    <scope>NUCLEOTIDE SEQUENCE</scope>
    <source>
        <strain evidence="11">SI1</strain>
    </source>
</reference>
<comment type="caution">
    <text evidence="11">The sequence shown here is derived from an EMBL/GenBank/DDBJ whole genome shotgun (WGS) entry which is preliminary data.</text>
</comment>
<evidence type="ECO:0000256" key="4">
    <source>
        <dbReference type="ARBA" id="ARBA00022475"/>
    </source>
</evidence>
<evidence type="ECO:0000313" key="12">
    <source>
        <dbReference type="Proteomes" id="UP001202887"/>
    </source>
</evidence>
<keyword evidence="10" id="KW-0732">Signal</keyword>
<dbReference type="PANTHER" id="PTHR34308:SF1">
    <property type="entry name" value="COBALAMIN BIOSYNTHESIS PROTEIN CBIB"/>
    <property type="match status" value="1"/>
</dbReference>
<dbReference type="InterPro" id="IPR004485">
    <property type="entry name" value="Cobalamin_biosynth_CobD/CbiB"/>
</dbReference>